<evidence type="ECO:0000313" key="2">
    <source>
        <dbReference type="Proteomes" id="UP001149079"/>
    </source>
</evidence>
<gene>
    <name evidence="1" type="ORF">N7515_007809</name>
</gene>
<proteinExistence type="predicted"/>
<dbReference type="OrthoDB" id="4257450at2759"/>
<accession>A0A9W9KVR0</accession>
<name>A0A9W9KVR0_9EURO</name>
<dbReference type="Proteomes" id="UP001149079">
    <property type="component" value="Unassembled WGS sequence"/>
</dbReference>
<organism evidence="1 2">
    <name type="scientific">Penicillium bovifimosum</name>
    <dbReference type="NCBI Taxonomy" id="126998"/>
    <lineage>
        <taxon>Eukaryota</taxon>
        <taxon>Fungi</taxon>
        <taxon>Dikarya</taxon>
        <taxon>Ascomycota</taxon>
        <taxon>Pezizomycotina</taxon>
        <taxon>Eurotiomycetes</taxon>
        <taxon>Eurotiomycetidae</taxon>
        <taxon>Eurotiales</taxon>
        <taxon>Aspergillaceae</taxon>
        <taxon>Penicillium</taxon>
    </lineage>
</organism>
<dbReference type="EMBL" id="JAPQKL010000006">
    <property type="protein sequence ID" value="KAJ5123984.1"/>
    <property type="molecule type" value="Genomic_DNA"/>
</dbReference>
<dbReference type="RefSeq" id="XP_056518383.1">
    <property type="nucleotide sequence ID" value="XM_056668553.1"/>
</dbReference>
<reference evidence="1" key="2">
    <citation type="journal article" date="2023" name="IMA Fungus">
        <title>Comparative genomic study of the Penicillium genus elucidates a diverse pangenome and 15 lateral gene transfer events.</title>
        <authorList>
            <person name="Petersen C."/>
            <person name="Sorensen T."/>
            <person name="Nielsen M.R."/>
            <person name="Sondergaard T.E."/>
            <person name="Sorensen J.L."/>
            <person name="Fitzpatrick D.A."/>
            <person name="Frisvad J.C."/>
            <person name="Nielsen K.L."/>
        </authorList>
    </citation>
    <scope>NUCLEOTIDE SEQUENCE</scope>
    <source>
        <strain evidence="1">IBT 22155</strain>
    </source>
</reference>
<reference evidence="1" key="1">
    <citation type="submission" date="2022-11" db="EMBL/GenBank/DDBJ databases">
        <authorList>
            <person name="Petersen C."/>
        </authorList>
    </citation>
    <scope>NUCLEOTIDE SEQUENCE</scope>
    <source>
        <strain evidence="1">IBT 22155</strain>
    </source>
</reference>
<evidence type="ECO:0000313" key="1">
    <source>
        <dbReference type="EMBL" id="KAJ5123984.1"/>
    </source>
</evidence>
<keyword evidence="2" id="KW-1185">Reference proteome</keyword>
<dbReference type="GeneID" id="81407723"/>
<comment type="caution">
    <text evidence="1">The sequence shown here is derived from an EMBL/GenBank/DDBJ whole genome shotgun (WGS) entry which is preliminary data.</text>
</comment>
<dbReference type="AlphaFoldDB" id="A0A9W9KVR0"/>
<sequence>MTSSGRRKTARPKIGVLQLLQKELKTFDEENRPLLHHQDERLQLCLVLLECPVLAGLSEAQRFGRLRARKLLFDILRHLGQEVFFLFATAISITRLARISEETVLEVRQWWKTIRKCPNGKVQVAPQRKDH</sequence>
<protein>
    <submittedName>
        <fullName evidence="1">Uncharacterized protein</fullName>
    </submittedName>
</protein>